<name>A0ABX5SNB7_9MICO</name>
<dbReference type="RefSeq" id="WP_135063179.1">
    <property type="nucleotide sequence ID" value="NZ_CP038266.1"/>
</dbReference>
<evidence type="ECO:0000313" key="3">
    <source>
        <dbReference type="Proteomes" id="UP000295748"/>
    </source>
</evidence>
<sequence>MADAVAELDAAADALYGLPPAEFTAARNERAASATGALAKRIKALRKPSVAAWAVNLLVRDGQLADALELSQALHEAQDELDAPELAKLGKQRRALVAGLARRAGALARDAGTPLSRAVLEEVELTINAAIVDAAAGAAILTGRLVRTVHADGIDAADLVDAVAGSVPGVPDRPAPGRDDLAARRARKAAEAAARDADRAASEADREAARIEGKLAKARERADLLHERVDDLRAELARIERDADAADEKVTDLQDEHTQARDRAKTAARAAQRARAAVEDAG</sequence>
<keyword evidence="3" id="KW-1185">Reference proteome</keyword>
<proteinExistence type="predicted"/>
<gene>
    <name evidence="2" type="ORF">E4K62_02290</name>
</gene>
<accession>A0ABX5SNB7</accession>
<evidence type="ECO:0000313" key="2">
    <source>
        <dbReference type="EMBL" id="QBR87629.1"/>
    </source>
</evidence>
<evidence type="ECO:0000256" key="1">
    <source>
        <dbReference type="SAM" id="MobiDB-lite"/>
    </source>
</evidence>
<feature type="compositionally biased region" description="Basic and acidic residues" evidence="1">
    <location>
        <begin position="175"/>
        <end position="207"/>
    </location>
</feature>
<protein>
    <submittedName>
        <fullName evidence="2">Transposase</fullName>
    </submittedName>
</protein>
<dbReference type="EMBL" id="CP038266">
    <property type="protein sequence ID" value="QBR87629.1"/>
    <property type="molecule type" value="Genomic_DNA"/>
</dbReference>
<dbReference type="Proteomes" id="UP000295748">
    <property type="component" value="Chromosome"/>
</dbReference>
<feature type="compositionally biased region" description="Basic and acidic residues" evidence="1">
    <location>
        <begin position="243"/>
        <end position="265"/>
    </location>
</feature>
<reference evidence="2 3" key="1">
    <citation type="submission" date="2019-03" db="EMBL/GenBank/DDBJ databases">
        <authorList>
            <person name="Dong K."/>
        </authorList>
    </citation>
    <scope>NUCLEOTIDE SEQUENCE [LARGE SCALE GENOMIC DNA]</scope>
    <source>
        <strain evidence="3">dk512</strain>
    </source>
</reference>
<feature type="region of interest" description="Disordered" evidence="1">
    <location>
        <begin position="167"/>
        <end position="207"/>
    </location>
</feature>
<feature type="region of interest" description="Disordered" evidence="1">
    <location>
        <begin position="243"/>
        <end position="282"/>
    </location>
</feature>
<organism evidence="2 3">
    <name type="scientific">Microbacterium wangchenii</name>
    <dbReference type="NCBI Taxonomy" id="2541726"/>
    <lineage>
        <taxon>Bacteria</taxon>
        <taxon>Bacillati</taxon>
        <taxon>Actinomycetota</taxon>
        <taxon>Actinomycetes</taxon>
        <taxon>Micrococcales</taxon>
        <taxon>Microbacteriaceae</taxon>
        <taxon>Microbacterium</taxon>
    </lineage>
</organism>